<keyword evidence="1" id="KW-0687">Ribonucleoprotein</keyword>
<proteinExistence type="predicted"/>
<comment type="caution">
    <text evidence="1">The sequence shown here is derived from an EMBL/GenBank/DDBJ whole genome shotgun (WGS) entry which is preliminary data.</text>
</comment>
<protein>
    <submittedName>
        <fullName evidence="1">Mitochondrial ribosomal protein S25-domain-containing protein</fullName>
    </submittedName>
</protein>
<organism evidence="1 2">
    <name type="scientific">Irpex rosettiformis</name>
    <dbReference type="NCBI Taxonomy" id="378272"/>
    <lineage>
        <taxon>Eukaryota</taxon>
        <taxon>Fungi</taxon>
        <taxon>Dikarya</taxon>
        <taxon>Basidiomycota</taxon>
        <taxon>Agaricomycotina</taxon>
        <taxon>Agaricomycetes</taxon>
        <taxon>Polyporales</taxon>
        <taxon>Irpicaceae</taxon>
        <taxon>Irpex</taxon>
    </lineage>
</organism>
<evidence type="ECO:0000313" key="2">
    <source>
        <dbReference type="Proteomes" id="UP001055072"/>
    </source>
</evidence>
<accession>A0ACB8UL63</accession>
<reference evidence="1" key="1">
    <citation type="journal article" date="2021" name="Environ. Microbiol.">
        <title>Gene family expansions and transcriptome signatures uncover fungal adaptations to wood decay.</title>
        <authorList>
            <person name="Hage H."/>
            <person name="Miyauchi S."/>
            <person name="Viragh M."/>
            <person name="Drula E."/>
            <person name="Min B."/>
            <person name="Chaduli D."/>
            <person name="Navarro D."/>
            <person name="Favel A."/>
            <person name="Norest M."/>
            <person name="Lesage-Meessen L."/>
            <person name="Balint B."/>
            <person name="Merenyi Z."/>
            <person name="de Eugenio L."/>
            <person name="Morin E."/>
            <person name="Martinez A.T."/>
            <person name="Baldrian P."/>
            <person name="Stursova M."/>
            <person name="Martinez M.J."/>
            <person name="Novotny C."/>
            <person name="Magnuson J.K."/>
            <person name="Spatafora J.W."/>
            <person name="Maurice S."/>
            <person name="Pangilinan J."/>
            <person name="Andreopoulos W."/>
            <person name="LaButti K."/>
            <person name="Hundley H."/>
            <person name="Na H."/>
            <person name="Kuo A."/>
            <person name="Barry K."/>
            <person name="Lipzen A."/>
            <person name="Henrissat B."/>
            <person name="Riley R."/>
            <person name="Ahrendt S."/>
            <person name="Nagy L.G."/>
            <person name="Grigoriev I.V."/>
            <person name="Martin F."/>
            <person name="Rosso M.N."/>
        </authorList>
    </citation>
    <scope>NUCLEOTIDE SEQUENCE</scope>
    <source>
        <strain evidence="1">CBS 384.51</strain>
    </source>
</reference>
<keyword evidence="1" id="KW-0689">Ribosomal protein</keyword>
<dbReference type="EMBL" id="MU274900">
    <property type="protein sequence ID" value="KAI0095119.1"/>
    <property type="molecule type" value="Genomic_DNA"/>
</dbReference>
<evidence type="ECO:0000313" key="1">
    <source>
        <dbReference type="EMBL" id="KAI0095119.1"/>
    </source>
</evidence>
<sequence length="290" mass="33057">MVRRIASQVHKQASRLLVQNVIKREPAWFQAVLDHPPLPLPPREPPARQDYDLLPQDQLAARTAPAKHMRPAPRRPLPIHYLEDDVRTQFFKDHPFEAYRPRSLVEDGEVEGESSIRGENWTRLRQRGRNPSPEDAIRFAVNLHEYHNVPITHAYSAAVAQFRALRSEHEMATRIALMEANHFGLEFGPTVTQRTFDEEQKILQSWSKNKQADAMANTARKRWRMIPEKVGEPGSWTKGEEYTRLWQEGVRPSYAPTLAAPVITPAGLETSQAAPSPSTKLAHILPSIQS</sequence>
<keyword evidence="2" id="KW-1185">Reference proteome</keyword>
<dbReference type="Proteomes" id="UP001055072">
    <property type="component" value="Unassembled WGS sequence"/>
</dbReference>
<name>A0ACB8UL63_9APHY</name>
<gene>
    <name evidence="1" type="ORF">BDY19DRAFT_982384</name>
</gene>